<dbReference type="STRING" id="7918.ENSLOCP00000004794"/>
<dbReference type="GeneTree" id="ENSGT00400000024763"/>
<feature type="signal peptide" evidence="4">
    <location>
        <begin position="1"/>
        <end position="19"/>
    </location>
</feature>
<keyword evidence="3" id="KW-0339">Growth factor</keyword>
<evidence type="ECO:0000313" key="6">
    <source>
        <dbReference type="Ensembl" id="ENSLOCP00000004794.1"/>
    </source>
</evidence>
<accession>W5M8T5</accession>
<dbReference type="GO" id="GO:0008083">
    <property type="term" value="F:growth factor activity"/>
    <property type="evidence" value="ECO:0007669"/>
    <property type="project" value="UniProtKB-KW"/>
</dbReference>
<name>W5M8T5_LEPOC</name>
<evidence type="ECO:0000259" key="5">
    <source>
        <dbReference type="PROSITE" id="PS51362"/>
    </source>
</evidence>
<reference evidence="6" key="2">
    <citation type="submission" date="2025-08" db="UniProtKB">
        <authorList>
            <consortium name="Ensembl"/>
        </authorList>
    </citation>
    <scope>IDENTIFICATION</scope>
</reference>
<reference evidence="6" key="3">
    <citation type="submission" date="2025-09" db="UniProtKB">
        <authorList>
            <consortium name="Ensembl"/>
        </authorList>
    </citation>
    <scope>IDENTIFICATION</scope>
</reference>
<dbReference type="Ensembl" id="ENSLOCT00000004802.1">
    <property type="protein sequence ID" value="ENSLOCP00000004794.1"/>
    <property type="gene ID" value="ENSLOCG00000004013.1"/>
</dbReference>
<comment type="similarity">
    <text evidence="3">Belongs to the TGF-beta family.</text>
</comment>
<dbReference type="Gene3D" id="2.10.90.10">
    <property type="entry name" value="Cystine-knot cytokines"/>
    <property type="match status" value="1"/>
</dbReference>
<dbReference type="HOGENOM" id="CLU_808827_0_0_1"/>
<dbReference type="Bgee" id="ENSLOCG00000004013">
    <property type="expression patterns" value="Expressed in zone of skin and 8 other cell types or tissues"/>
</dbReference>
<dbReference type="InterPro" id="IPR029034">
    <property type="entry name" value="Cystine-knot_cytokine"/>
</dbReference>
<feature type="domain" description="TGF-beta family profile" evidence="5">
    <location>
        <begin position="108"/>
        <end position="219"/>
    </location>
</feature>
<dbReference type="PROSITE" id="PS51362">
    <property type="entry name" value="TGF_BETA_2"/>
    <property type="match status" value="1"/>
</dbReference>
<dbReference type="InterPro" id="IPR001839">
    <property type="entry name" value="TGF-b_C"/>
</dbReference>
<keyword evidence="7" id="KW-1185">Reference proteome</keyword>
<dbReference type="GO" id="GO:0005576">
    <property type="term" value="C:extracellular region"/>
    <property type="evidence" value="ECO:0007669"/>
    <property type="project" value="UniProtKB-SubCell"/>
</dbReference>
<evidence type="ECO:0000256" key="3">
    <source>
        <dbReference type="RuleBase" id="RU000354"/>
    </source>
</evidence>
<dbReference type="AlphaFoldDB" id="W5M8T5"/>
<dbReference type="EMBL" id="AHAT01012524">
    <property type="status" value="NOT_ANNOTATED_CDS"/>
    <property type="molecule type" value="Genomic_DNA"/>
</dbReference>
<dbReference type="SUPFAM" id="SSF57501">
    <property type="entry name" value="Cystine-knot cytokines"/>
    <property type="match status" value="1"/>
</dbReference>
<comment type="subcellular location">
    <subcellularLocation>
        <location evidence="1">Secreted</location>
    </subcellularLocation>
</comment>
<dbReference type="Proteomes" id="UP000018468">
    <property type="component" value="Linkage group LG2"/>
</dbReference>
<evidence type="ECO:0000256" key="2">
    <source>
        <dbReference type="ARBA" id="ARBA00022525"/>
    </source>
</evidence>
<evidence type="ECO:0000256" key="1">
    <source>
        <dbReference type="ARBA" id="ARBA00004613"/>
    </source>
</evidence>
<dbReference type="eggNOG" id="ENOG502S539">
    <property type="taxonomic scope" value="Eukaryota"/>
</dbReference>
<dbReference type="SMART" id="SM00204">
    <property type="entry name" value="TGFB"/>
    <property type="match status" value="1"/>
</dbReference>
<protein>
    <recommendedName>
        <fullName evidence="5">TGF-beta family profile domain-containing protein</fullName>
    </recommendedName>
</protein>
<keyword evidence="4" id="KW-0732">Signal</keyword>
<dbReference type="CDD" id="cd19379">
    <property type="entry name" value="TGF_beta_GSDF"/>
    <property type="match status" value="1"/>
</dbReference>
<evidence type="ECO:0000256" key="4">
    <source>
        <dbReference type="SAM" id="SignalP"/>
    </source>
</evidence>
<feature type="chain" id="PRO_5004867780" description="TGF-beta family profile domain-containing protein" evidence="4">
    <location>
        <begin position="20"/>
        <end position="343"/>
    </location>
</feature>
<dbReference type="InParanoid" id="W5M8T5"/>
<keyword evidence="2" id="KW-0964">Secreted</keyword>
<reference evidence="7" key="1">
    <citation type="submission" date="2011-12" db="EMBL/GenBank/DDBJ databases">
        <title>The Draft Genome of Lepisosteus oculatus.</title>
        <authorList>
            <consortium name="The Broad Institute Genome Assembly &amp; Analysis Group"/>
            <consortium name="Computational R&amp;D Group"/>
            <consortium name="and Sequencing Platform"/>
            <person name="Di Palma F."/>
            <person name="Alfoldi J."/>
            <person name="Johnson J."/>
            <person name="Berlin A."/>
            <person name="Gnerre S."/>
            <person name="Jaffe D."/>
            <person name="MacCallum I."/>
            <person name="Young S."/>
            <person name="Walker B.J."/>
            <person name="Lander E.S."/>
            <person name="Lindblad-Toh K."/>
        </authorList>
    </citation>
    <scope>NUCLEOTIDE SEQUENCE [LARGE SCALE GENOMIC DNA]</scope>
</reference>
<dbReference type="Pfam" id="PF00019">
    <property type="entry name" value="TGF_beta"/>
    <property type="match status" value="1"/>
</dbReference>
<sequence length="343" mass="37295">MSILLFLVAFLFGCPVGKASTLRPSRVLPSAGPVASVSDVPVVPMTSCQGEPLQTIRTKLLEAFSLKQAPDVNPEGMSELRDHWKAALSVFSKNSETSETATVGNTVTLQESYLNNSKSTTTRVSCCKMTSQVFIKDLGWETWILHPESFAYAQCVACAPHRDRARLRCGPAGLASRHHAPQVSCCGPVAFRMVPFIYLDHHSTLTISNIPLVQDCSCTTDPGTGAAGEYCFPTKVRCTKGQYLQSVFVLLPVETGTQAVDGPVALRPSSSSSLDERDLVRLHQGQTGLVDNCGLRFNVTEAFTARQGGKAFCVEIVSEQGTPALKCEPFLATVWWRQRRPPD</sequence>
<organism evidence="6 7">
    <name type="scientific">Lepisosteus oculatus</name>
    <name type="common">Spotted gar</name>
    <dbReference type="NCBI Taxonomy" id="7918"/>
    <lineage>
        <taxon>Eukaryota</taxon>
        <taxon>Metazoa</taxon>
        <taxon>Chordata</taxon>
        <taxon>Craniata</taxon>
        <taxon>Vertebrata</taxon>
        <taxon>Euteleostomi</taxon>
        <taxon>Actinopterygii</taxon>
        <taxon>Neopterygii</taxon>
        <taxon>Holostei</taxon>
        <taxon>Semionotiformes</taxon>
        <taxon>Lepisosteidae</taxon>
        <taxon>Lepisosteus</taxon>
    </lineage>
</organism>
<proteinExistence type="inferred from homology"/>
<evidence type="ECO:0000313" key="7">
    <source>
        <dbReference type="Proteomes" id="UP000018468"/>
    </source>
</evidence>